<dbReference type="OrthoDB" id="48731at2759"/>
<dbReference type="RefSeq" id="XP_002959174.1">
    <property type="nucleotide sequence ID" value="XM_002959128.1"/>
</dbReference>
<keyword evidence="4" id="KW-1185">Reference proteome</keyword>
<evidence type="ECO:0000256" key="2">
    <source>
        <dbReference type="SAM" id="SignalP"/>
    </source>
</evidence>
<evidence type="ECO:0008006" key="5">
    <source>
        <dbReference type="Google" id="ProtNLM"/>
    </source>
</evidence>
<feature type="region of interest" description="Disordered" evidence="1">
    <location>
        <begin position="355"/>
        <end position="381"/>
    </location>
</feature>
<sequence>MWHSSLWQLLLSIISAFLTTISASKGLPPIDLPQSPSDYYSDLVTVSSKVYGEVKKSGPLPAERYDEKLFNQSAFRDWLLLKVVYRENVTVPAPMSYRCGVFVNHDYKLIFIRNRKAASTTVLDTFKTACKSQKVMCMKPFSEEEMEARGLTHDTMWNSYYVISSTRNPWARAASGYDYAQDRWPVKTGVCGVVPFRQFCTNPYLLGTMGNMFRCGAEGSFRGDDSWAYDFYHVEPAHHCMTDASGAGLAVDFLIRYEHLHEDFTALVDIINERRKGTSLPELKKGRIRWRKQGVYVQATRNLTGGVSMWREDAAALVSSDRHAVRYRGCGVECVNDIAKFFAADMQLMKIETPPAVGGERRGGGRKGHNRTFGGIERDMG</sequence>
<reference evidence="3 4" key="1">
    <citation type="journal article" date="2010" name="Science">
        <title>Genomic analysis of organismal complexity in the multicellular green alga Volvox carteri.</title>
        <authorList>
            <person name="Prochnik S.E."/>
            <person name="Umen J."/>
            <person name="Nedelcu A.M."/>
            <person name="Hallmann A."/>
            <person name="Miller S.M."/>
            <person name="Nishii I."/>
            <person name="Ferris P."/>
            <person name="Kuo A."/>
            <person name="Mitros T."/>
            <person name="Fritz-Laylin L.K."/>
            <person name="Hellsten U."/>
            <person name="Chapman J."/>
            <person name="Simakov O."/>
            <person name="Rensing S.A."/>
            <person name="Terry A."/>
            <person name="Pangilinan J."/>
            <person name="Kapitonov V."/>
            <person name="Jurka J."/>
            <person name="Salamov A."/>
            <person name="Shapiro H."/>
            <person name="Schmutz J."/>
            <person name="Grimwood J."/>
            <person name="Lindquist E."/>
            <person name="Lucas S."/>
            <person name="Grigoriev I.V."/>
            <person name="Schmitt R."/>
            <person name="Kirk D."/>
            <person name="Rokhsar D.S."/>
        </authorList>
    </citation>
    <scope>NUCLEOTIDE SEQUENCE [LARGE SCALE GENOMIC DNA]</scope>
    <source>
        <strain evidence="4">f. Nagariensis / Eve</strain>
    </source>
</reference>
<evidence type="ECO:0000313" key="3">
    <source>
        <dbReference type="EMBL" id="EFJ39764.1"/>
    </source>
</evidence>
<dbReference type="KEGG" id="vcn:VOLCADRAFT_108506"/>
<protein>
    <recommendedName>
        <fullName evidence="5">Sulfotransferase</fullName>
    </recommendedName>
</protein>
<proteinExistence type="predicted"/>
<keyword evidence="2" id="KW-0732">Signal</keyword>
<feature type="signal peptide" evidence="2">
    <location>
        <begin position="1"/>
        <end position="23"/>
    </location>
</feature>
<dbReference type="InParanoid" id="D8UKI7"/>
<dbReference type="EMBL" id="GL378448">
    <property type="protein sequence ID" value="EFJ39764.1"/>
    <property type="molecule type" value="Genomic_DNA"/>
</dbReference>
<organism evidence="4">
    <name type="scientific">Volvox carteri f. nagariensis</name>
    <dbReference type="NCBI Taxonomy" id="3068"/>
    <lineage>
        <taxon>Eukaryota</taxon>
        <taxon>Viridiplantae</taxon>
        <taxon>Chlorophyta</taxon>
        <taxon>core chlorophytes</taxon>
        <taxon>Chlorophyceae</taxon>
        <taxon>CS clade</taxon>
        <taxon>Chlamydomonadales</taxon>
        <taxon>Volvocaceae</taxon>
        <taxon>Volvox</taxon>
    </lineage>
</organism>
<name>D8UKI7_VOLCA</name>
<dbReference type="Proteomes" id="UP000001058">
    <property type="component" value="Unassembled WGS sequence"/>
</dbReference>
<gene>
    <name evidence="3" type="ORF">VOLCADRAFT_108506</name>
</gene>
<evidence type="ECO:0000313" key="4">
    <source>
        <dbReference type="Proteomes" id="UP000001058"/>
    </source>
</evidence>
<dbReference type="GeneID" id="9626068"/>
<accession>D8UKI7</accession>
<dbReference type="AlphaFoldDB" id="D8UKI7"/>
<feature type="chain" id="PRO_5003124614" description="Sulfotransferase" evidence="2">
    <location>
        <begin position="24"/>
        <end position="381"/>
    </location>
</feature>
<evidence type="ECO:0000256" key="1">
    <source>
        <dbReference type="SAM" id="MobiDB-lite"/>
    </source>
</evidence>